<dbReference type="HOGENOM" id="CLU_1142947_0_0_1"/>
<comment type="caution">
    <text evidence="1">The sequence shown here is derived from an EMBL/GenBank/DDBJ whole genome shotgun (WGS) entry which is preliminary data.</text>
</comment>
<name>G4TX19_SERID</name>
<organism evidence="1 2">
    <name type="scientific">Serendipita indica (strain DSM 11827)</name>
    <name type="common">Root endophyte fungus</name>
    <name type="synonym">Piriformospora indica</name>
    <dbReference type="NCBI Taxonomy" id="1109443"/>
    <lineage>
        <taxon>Eukaryota</taxon>
        <taxon>Fungi</taxon>
        <taxon>Dikarya</taxon>
        <taxon>Basidiomycota</taxon>
        <taxon>Agaricomycotina</taxon>
        <taxon>Agaricomycetes</taxon>
        <taxon>Sebacinales</taxon>
        <taxon>Serendipitaceae</taxon>
        <taxon>Serendipita</taxon>
    </lineage>
</organism>
<gene>
    <name evidence="1" type="ORF">PIIN_09858</name>
</gene>
<dbReference type="InParanoid" id="G4TX19"/>
<protein>
    <submittedName>
        <fullName evidence="1">Uncharacterized protein</fullName>
    </submittedName>
</protein>
<evidence type="ECO:0000313" key="2">
    <source>
        <dbReference type="Proteomes" id="UP000007148"/>
    </source>
</evidence>
<reference evidence="1 2" key="1">
    <citation type="journal article" date="2011" name="PLoS Pathog.">
        <title>Endophytic Life Strategies Decoded by Genome and Transcriptome Analyses of the Mutualistic Root Symbiont Piriformospora indica.</title>
        <authorList>
            <person name="Zuccaro A."/>
            <person name="Lahrmann U."/>
            <person name="Guldener U."/>
            <person name="Langen G."/>
            <person name="Pfiffi S."/>
            <person name="Biedenkopf D."/>
            <person name="Wong P."/>
            <person name="Samans B."/>
            <person name="Grimm C."/>
            <person name="Basiewicz M."/>
            <person name="Murat C."/>
            <person name="Martin F."/>
            <person name="Kogel K.H."/>
        </authorList>
    </citation>
    <scope>NUCLEOTIDE SEQUENCE [LARGE SCALE GENOMIC DNA]</scope>
    <source>
        <strain evidence="1 2">DSM 11827</strain>
    </source>
</reference>
<dbReference type="EMBL" id="CAFZ01000538">
    <property type="protein sequence ID" value="CCA75862.1"/>
    <property type="molecule type" value="Genomic_DNA"/>
</dbReference>
<proteinExistence type="predicted"/>
<sequence length="243" mass="28383">MITTRSAWNRVPTEIWQKIFRIYLGPPLSDTVQSDVIAYSDIFERDPRSLKDAYQQATKLLHTLELVCRYWRLVARTTMDDRVVFFHTDTRYSWPPNMDVWNAKQIIFISDIYEVFYGNPPLAQPMKGVLIDKPDRHLYPVQLAVEVPIVPIIKVMERDIEPSGEPFESGDPQRPRIQILDWLIPPKAVESCIRTLSHDVFRHITTLCIVLEVSSLKSRTLKLPFLQVLFIFTTSRSLNYLVH</sequence>
<dbReference type="AlphaFoldDB" id="G4TX19"/>
<evidence type="ECO:0000313" key="1">
    <source>
        <dbReference type="EMBL" id="CCA75862.1"/>
    </source>
</evidence>
<keyword evidence="2" id="KW-1185">Reference proteome</keyword>
<dbReference type="Proteomes" id="UP000007148">
    <property type="component" value="Unassembled WGS sequence"/>
</dbReference>
<accession>G4TX19</accession>